<gene>
    <name evidence="6" type="ORF">GCM10009716_08800</name>
</gene>
<dbReference type="InterPro" id="IPR014124">
    <property type="entry name" value="Pept_S26A_Sod_Ni_maturase"/>
</dbReference>
<dbReference type="PANTHER" id="PTHR12383">
    <property type="entry name" value="PROTEASE FAMILY S26 MITOCHONDRIAL INNER MEMBRANE PROTEASE-RELATED"/>
    <property type="match status" value="1"/>
</dbReference>
<name>A0ABN2NUW6_9ACTN</name>
<evidence type="ECO:0000256" key="3">
    <source>
        <dbReference type="ARBA" id="ARBA00023136"/>
    </source>
</evidence>
<organism evidence="6 7">
    <name type="scientific">Streptomyces sodiiphilus</name>
    <dbReference type="NCBI Taxonomy" id="226217"/>
    <lineage>
        <taxon>Bacteria</taxon>
        <taxon>Bacillati</taxon>
        <taxon>Actinomycetota</taxon>
        <taxon>Actinomycetes</taxon>
        <taxon>Kitasatosporales</taxon>
        <taxon>Streptomycetaceae</taxon>
        <taxon>Streptomyces</taxon>
    </lineage>
</organism>
<dbReference type="SUPFAM" id="SSF51306">
    <property type="entry name" value="LexA/Signal peptidase"/>
    <property type="match status" value="1"/>
</dbReference>
<dbReference type="Proteomes" id="UP001501303">
    <property type="component" value="Unassembled WGS sequence"/>
</dbReference>
<feature type="domain" description="Peptidase S24/S26A/S26B/S26C" evidence="5">
    <location>
        <begin position="57"/>
        <end position="125"/>
    </location>
</feature>
<evidence type="ECO:0000313" key="7">
    <source>
        <dbReference type="Proteomes" id="UP001501303"/>
    </source>
</evidence>
<dbReference type="InterPro" id="IPR015927">
    <property type="entry name" value="Peptidase_S24_S26A/B/C"/>
</dbReference>
<keyword evidence="2" id="KW-0378">Hydrolase</keyword>
<dbReference type="InterPro" id="IPR036286">
    <property type="entry name" value="LexA/Signal_pep-like_sf"/>
</dbReference>
<feature type="region of interest" description="Disordered" evidence="4">
    <location>
        <begin position="21"/>
        <end position="53"/>
    </location>
</feature>
<keyword evidence="7" id="KW-1185">Reference proteome</keyword>
<evidence type="ECO:0000256" key="4">
    <source>
        <dbReference type="SAM" id="MobiDB-lite"/>
    </source>
</evidence>
<dbReference type="NCBIfam" id="TIGR02754">
    <property type="entry name" value="sod_Ni_protease"/>
    <property type="match status" value="1"/>
</dbReference>
<dbReference type="EMBL" id="BAAAMJ010000008">
    <property type="protein sequence ID" value="GAA1901160.1"/>
    <property type="molecule type" value="Genomic_DNA"/>
</dbReference>
<keyword evidence="3" id="KW-0472">Membrane</keyword>
<evidence type="ECO:0000256" key="1">
    <source>
        <dbReference type="ARBA" id="ARBA00004308"/>
    </source>
</evidence>
<dbReference type="InterPro" id="IPR019533">
    <property type="entry name" value="Peptidase_S26"/>
</dbReference>
<dbReference type="InterPro" id="IPR052064">
    <property type="entry name" value="Mito_IMP1_subunit"/>
</dbReference>
<protein>
    <recommendedName>
        <fullName evidence="5">Peptidase S24/S26A/S26B/S26C domain-containing protein</fullName>
    </recommendedName>
</protein>
<accession>A0ABN2NUW6</accession>
<evidence type="ECO:0000256" key="2">
    <source>
        <dbReference type="ARBA" id="ARBA00022801"/>
    </source>
</evidence>
<evidence type="ECO:0000313" key="6">
    <source>
        <dbReference type="EMBL" id="GAA1901160.1"/>
    </source>
</evidence>
<proteinExistence type="predicted"/>
<dbReference type="CDD" id="cd06530">
    <property type="entry name" value="S26_SPase_I"/>
    <property type="match status" value="1"/>
</dbReference>
<dbReference type="Pfam" id="PF00717">
    <property type="entry name" value="Peptidase_S24"/>
    <property type="match status" value="1"/>
</dbReference>
<reference evidence="6 7" key="1">
    <citation type="journal article" date="2019" name="Int. J. Syst. Evol. Microbiol.">
        <title>The Global Catalogue of Microorganisms (GCM) 10K type strain sequencing project: providing services to taxonomists for standard genome sequencing and annotation.</title>
        <authorList>
            <consortium name="The Broad Institute Genomics Platform"/>
            <consortium name="The Broad Institute Genome Sequencing Center for Infectious Disease"/>
            <person name="Wu L."/>
            <person name="Ma J."/>
        </authorList>
    </citation>
    <scope>NUCLEOTIDE SEQUENCE [LARGE SCALE GENOMIC DNA]</scope>
    <source>
        <strain evidence="6 7">JCM 13581</strain>
    </source>
</reference>
<comment type="subcellular location">
    <subcellularLocation>
        <location evidence="1">Endomembrane system</location>
    </subcellularLocation>
</comment>
<evidence type="ECO:0000259" key="5">
    <source>
        <dbReference type="Pfam" id="PF00717"/>
    </source>
</evidence>
<dbReference type="Gene3D" id="2.10.109.10">
    <property type="entry name" value="Umud Fragment, subunit A"/>
    <property type="match status" value="1"/>
</dbReference>
<dbReference type="PANTHER" id="PTHR12383:SF16">
    <property type="entry name" value="MITOCHONDRIAL INNER MEMBRANE PROTEASE SUBUNIT 1"/>
    <property type="match status" value="1"/>
</dbReference>
<sequence>MELSFLVIVFSRARLLGTGRQFAVDPGPRPGLGQKSEGRPGFRTGTRGDGGGRRMRVGLAEVYNPSMLPTLRPGDRLLLRYGGRVRPGDVIVVRHPFQHDLLIVKRAVERRPGGWWVRGDNPRVTNDSREFGAVPADLVMARALLRLRPLPSRGQRSPVALLGWLSSAVRPFGSRSRRLRAR</sequence>
<comment type="caution">
    <text evidence="6">The sequence shown here is derived from an EMBL/GenBank/DDBJ whole genome shotgun (WGS) entry which is preliminary data.</text>
</comment>